<proteinExistence type="predicted"/>
<dbReference type="AlphaFoldDB" id="A0A828PHQ8"/>
<organism evidence="1 2">
    <name type="scientific">Actinobacillus pleuropneumoniae serovar 6 str. Femo</name>
    <dbReference type="NCBI Taxonomy" id="754256"/>
    <lineage>
        <taxon>Bacteria</taxon>
        <taxon>Pseudomonadati</taxon>
        <taxon>Pseudomonadota</taxon>
        <taxon>Gammaproteobacteria</taxon>
        <taxon>Pasteurellales</taxon>
        <taxon>Pasteurellaceae</taxon>
        <taxon>Actinobacillus</taxon>
    </lineage>
</organism>
<evidence type="ECO:0000313" key="2">
    <source>
        <dbReference type="Proteomes" id="UP000005341"/>
    </source>
</evidence>
<name>A0A828PHQ8_ACTPL</name>
<dbReference type="EMBL" id="ADOG01000037">
    <property type="protein sequence ID" value="EFM91108.1"/>
    <property type="molecule type" value="Genomic_DNA"/>
</dbReference>
<reference evidence="1 2" key="1">
    <citation type="journal article" date="2010" name="J. Bacteriol.">
        <title>Comparative genomic characterization of Actinobacillus pleuropneumoniae.</title>
        <authorList>
            <person name="Xu Z."/>
            <person name="Chen X."/>
            <person name="Li L."/>
            <person name="Li T."/>
            <person name="Wang S."/>
            <person name="Chen H."/>
            <person name="Zhou R."/>
        </authorList>
    </citation>
    <scope>NUCLEOTIDE SEQUENCE [LARGE SCALE GENOMIC DNA]</scope>
    <source>
        <strain evidence="1 2">Femo</strain>
    </source>
</reference>
<sequence length="42" mass="4853">MSKNEKCELANISYVKGILSAMVRLLFLRINVTFKEKTDNFS</sequence>
<protein>
    <submittedName>
        <fullName evidence="1">Uncharacterized protein</fullName>
    </submittedName>
</protein>
<evidence type="ECO:0000313" key="1">
    <source>
        <dbReference type="EMBL" id="EFM91108.1"/>
    </source>
</evidence>
<comment type="caution">
    <text evidence="1">The sequence shown here is derived from an EMBL/GenBank/DDBJ whole genome shotgun (WGS) entry which is preliminary data.</text>
</comment>
<dbReference type="Proteomes" id="UP000005341">
    <property type="component" value="Unassembled WGS sequence"/>
</dbReference>
<accession>A0A828PHQ8</accession>
<gene>
    <name evidence="1" type="ORF">appser6_18810</name>
</gene>